<dbReference type="InterPro" id="IPR029045">
    <property type="entry name" value="ClpP/crotonase-like_dom_sf"/>
</dbReference>
<dbReference type="InterPro" id="IPR001753">
    <property type="entry name" value="Enoyl-CoA_hydra/iso"/>
</dbReference>
<evidence type="ECO:0000256" key="1">
    <source>
        <dbReference type="ARBA" id="ARBA00005254"/>
    </source>
</evidence>
<protein>
    <submittedName>
        <fullName evidence="2">Probable enoyl-CoA hydratase, mitochondrial</fullName>
    </submittedName>
</protein>
<comment type="similarity">
    <text evidence="1">Belongs to the enoyl-CoA hydratase/isomerase family.</text>
</comment>
<dbReference type="CDD" id="cd06558">
    <property type="entry name" value="crotonase-like"/>
    <property type="match status" value="1"/>
</dbReference>
<evidence type="ECO:0000313" key="2">
    <source>
        <dbReference type="EMBL" id="CAG6757413.1"/>
    </source>
</evidence>
<reference evidence="2" key="1">
    <citation type="submission" date="2021-05" db="EMBL/GenBank/DDBJ databases">
        <authorList>
            <person name="Alioto T."/>
            <person name="Alioto T."/>
            <person name="Gomez Garrido J."/>
        </authorList>
    </citation>
    <scope>NUCLEOTIDE SEQUENCE</scope>
</reference>
<dbReference type="Pfam" id="PF00378">
    <property type="entry name" value="ECH_1"/>
    <property type="match status" value="1"/>
</dbReference>
<dbReference type="EMBL" id="HBUF01038227">
    <property type="protein sequence ID" value="CAG6617251.1"/>
    <property type="molecule type" value="Transcribed_RNA"/>
</dbReference>
<proteinExistence type="inferred from homology"/>
<organism evidence="2">
    <name type="scientific">Cacopsylla melanoneura</name>
    <dbReference type="NCBI Taxonomy" id="428564"/>
    <lineage>
        <taxon>Eukaryota</taxon>
        <taxon>Metazoa</taxon>
        <taxon>Ecdysozoa</taxon>
        <taxon>Arthropoda</taxon>
        <taxon>Hexapoda</taxon>
        <taxon>Insecta</taxon>
        <taxon>Pterygota</taxon>
        <taxon>Neoptera</taxon>
        <taxon>Paraneoptera</taxon>
        <taxon>Hemiptera</taxon>
        <taxon>Sternorrhyncha</taxon>
        <taxon>Psylloidea</taxon>
        <taxon>Psyllidae</taxon>
        <taxon>Psyllinae</taxon>
        <taxon>Cacopsylla</taxon>
    </lineage>
</organism>
<dbReference type="PANTHER" id="PTHR43802">
    <property type="entry name" value="ENOYL-COA HYDRATASE"/>
    <property type="match status" value="1"/>
</dbReference>
<accession>A0A8D9A0K4</accession>
<dbReference type="PANTHER" id="PTHR43802:SF1">
    <property type="entry name" value="IP11341P-RELATED"/>
    <property type="match status" value="1"/>
</dbReference>
<name>A0A8D9A0K4_9HEMI</name>
<dbReference type="EMBL" id="HBUF01547064">
    <property type="protein sequence ID" value="CAG6757413.1"/>
    <property type="molecule type" value="Transcribed_RNA"/>
</dbReference>
<dbReference type="AlphaFoldDB" id="A0A8D9A0K4"/>
<sequence length="296" mass="33299">MICHSHSISLTKLCSKIVCQKHHCITQHSSRLNSTVCSKKISNITLISINRPNKRNAMDSKTIEDLQKNIGIFENDQDSPCAVLHGQGGNFSSGFDMMELYERPNTNIFENFRKFLQRPAKKPIIAAVNGYAVGQGLDLALWCDLRFVEENALMGFYNKRFAIPTCDVTIKRLKHMIGASRTLSLVLDGKHITSREALDWGLSTKMVSCGTAIGEAVDKALKLSRLEQDAMLEDRATLLSHCRLSDDVGSENSMLNTNVFLKNSQPLIEKFVKKEYGRHGVFKNPFYVDNLDFLHS</sequence>
<dbReference type="Gene3D" id="3.90.226.10">
    <property type="entry name" value="2-enoyl-CoA Hydratase, Chain A, domain 1"/>
    <property type="match status" value="1"/>
</dbReference>
<dbReference type="SUPFAM" id="SSF52096">
    <property type="entry name" value="ClpP/crotonase"/>
    <property type="match status" value="1"/>
</dbReference>